<dbReference type="RefSeq" id="WP_078715672.1">
    <property type="nucleotide sequence ID" value="NZ_FUYC01000001.1"/>
</dbReference>
<evidence type="ECO:0000313" key="6">
    <source>
        <dbReference type="Proteomes" id="UP000190027"/>
    </source>
</evidence>
<sequence length="164" mass="18121">MMDQISIDETNRRILDILRNDARTSNAEIARQVGLTTSAVHERVRKLESRGIIRGYAAILAPEPLDLRLLAFVGVRISPHREARAVGQALSGISNVEEVFHLAGEECFLTKVRCRDTEELEDLLLTINDIPSVNSTRTIICLRPVKEAPGPTVPDTITEQGVPS</sequence>
<dbReference type="AlphaFoldDB" id="A0A1T4W1U6"/>
<dbReference type="InterPro" id="IPR011008">
    <property type="entry name" value="Dimeric_a/b-barrel"/>
</dbReference>
<dbReference type="InterPro" id="IPR011991">
    <property type="entry name" value="ArsR-like_HTH"/>
</dbReference>
<dbReference type="InterPro" id="IPR019885">
    <property type="entry name" value="Tscrpt_reg_HTH_AsnC-type_CS"/>
</dbReference>
<evidence type="ECO:0000313" key="5">
    <source>
        <dbReference type="EMBL" id="SKA71119.1"/>
    </source>
</evidence>
<dbReference type="Pfam" id="PF13404">
    <property type="entry name" value="HTH_AsnC-type"/>
    <property type="match status" value="1"/>
</dbReference>
<dbReference type="InterPro" id="IPR019888">
    <property type="entry name" value="Tscrpt_reg_AsnC-like"/>
</dbReference>
<evidence type="ECO:0000259" key="4">
    <source>
        <dbReference type="PROSITE" id="PS50956"/>
    </source>
</evidence>
<protein>
    <submittedName>
        <fullName evidence="5">Lrp/AsnC family transcriptional regulator, leucine-responsive regulatory protein</fullName>
    </submittedName>
</protein>
<evidence type="ECO:0000256" key="2">
    <source>
        <dbReference type="ARBA" id="ARBA00023125"/>
    </source>
</evidence>
<evidence type="ECO:0000256" key="1">
    <source>
        <dbReference type="ARBA" id="ARBA00023015"/>
    </source>
</evidence>
<dbReference type="Gene3D" id="1.10.10.10">
    <property type="entry name" value="Winged helix-like DNA-binding domain superfamily/Winged helix DNA-binding domain"/>
    <property type="match status" value="1"/>
</dbReference>
<dbReference type="PROSITE" id="PS50956">
    <property type="entry name" value="HTH_ASNC_2"/>
    <property type="match status" value="1"/>
</dbReference>
<keyword evidence="3" id="KW-0804">Transcription</keyword>
<keyword evidence="2" id="KW-0238">DNA-binding</keyword>
<dbReference type="InterPro" id="IPR019887">
    <property type="entry name" value="Tscrpt_reg_AsnC/Lrp_C"/>
</dbReference>
<dbReference type="InterPro" id="IPR036388">
    <property type="entry name" value="WH-like_DNA-bd_sf"/>
</dbReference>
<dbReference type="InterPro" id="IPR036390">
    <property type="entry name" value="WH_DNA-bd_sf"/>
</dbReference>
<dbReference type="PRINTS" id="PR00033">
    <property type="entry name" value="HTHASNC"/>
</dbReference>
<organism evidence="5 6">
    <name type="scientific">Paucidesulfovibrio gracilis DSM 16080</name>
    <dbReference type="NCBI Taxonomy" id="1121449"/>
    <lineage>
        <taxon>Bacteria</taxon>
        <taxon>Pseudomonadati</taxon>
        <taxon>Thermodesulfobacteriota</taxon>
        <taxon>Desulfovibrionia</taxon>
        <taxon>Desulfovibrionales</taxon>
        <taxon>Desulfovibrionaceae</taxon>
        <taxon>Paucidesulfovibrio</taxon>
    </lineage>
</organism>
<dbReference type="PANTHER" id="PTHR30154:SF34">
    <property type="entry name" value="TRANSCRIPTIONAL REGULATOR AZLB"/>
    <property type="match status" value="1"/>
</dbReference>
<gene>
    <name evidence="5" type="ORF">SAMN02745704_00077</name>
</gene>
<dbReference type="InterPro" id="IPR000485">
    <property type="entry name" value="AsnC-type_HTH_dom"/>
</dbReference>
<keyword evidence="1" id="KW-0805">Transcription regulation</keyword>
<feature type="domain" description="HTH asnC-type" evidence="4">
    <location>
        <begin position="7"/>
        <end position="68"/>
    </location>
</feature>
<evidence type="ECO:0000256" key="3">
    <source>
        <dbReference type="ARBA" id="ARBA00023163"/>
    </source>
</evidence>
<dbReference type="PANTHER" id="PTHR30154">
    <property type="entry name" value="LEUCINE-RESPONSIVE REGULATORY PROTEIN"/>
    <property type="match status" value="1"/>
</dbReference>
<dbReference type="OrthoDB" id="9800326at2"/>
<reference evidence="5 6" key="1">
    <citation type="submission" date="2017-02" db="EMBL/GenBank/DDBJ databases">
        <authorList>
            <person name="Peterson S.W."/>
        </authorList>
    </citation>
    <scope>NUCLEOTIDE SEQUENCE [LARGE SCALE GENOMIC DNA]</scope>
    <source>
        <strain evidence="5 6">DSM 16080</strain>
    </source>
</reference>
<dbReference type="SUPFAM" id="SSF54909">
    <property type="entry name" value="Dimeric alpha+beta barrel"/>
    <property type="match status" value="1"/>
</dbReference>
<keyword evidence="6" id="KW-1185">Reference proteome</keyword>
<dbReference type="PROSITE" id="PS00519">
    <property type="entry name" value="HTH_ASNC_1"/>
    <property type="match status" value="1"/>
</dbReference>
<dbReference type="GO" id="GO:0043565">
    <property type="term" value="F:sequence-specific DNA binding"/>
    <property type="evidence" value="ECO:0007669"/>
    <property type="project" value="InterPro"/>
</dbReference>
<dbReference type="STRING" id="1121449.SAMN02745704_00077"/>
<dbReference type="CDD" id="cd00090">
    <property type="entry name" value="HTH_ARSR"/>
    <property type="match status" value="1"/>
</dbReference>
<dbReference type="GO" id="GO:0043200">
    <property type="term" value="P:response to amino acid"/>
    <property type="evidence" value="ECO:0007669"/>
    <property type="project" value="TreeGrafter"/>
</dbReference>
<dbReference type="Pfam" id="PF01037">
    <property type="entry name" value="AsnC_trans_reg"/>
    <property type="match status" value="1"/>
</dbReference>
<dbReference type="Proteomes" id="UP000190027">
    <property type="component" value="Unassembled WGS sequence"/>
</dbReference>
<dbReference type="Gene3D" id="3.30.70.920">
    <property type="match status" value="1"/>
</dbReference>
<dbReference type="EMBL" id="FUYC01000001">
    <property type="protein sequence ID" value="SKA71119.1"/>
    <property type="molecule type" value="Genomic_DNA"/>
</dbReference>
<proteinExistence type="predicted"/>
<dbReference type="SUPFAM" id="SSF46785">
    <property type="entry name" value="Winged helix' DNA-binding domain"/>
    <property type="match status" value="1"/>
</dbReference>
<dbReference type="GO" id="GO:0006355">
    <property type="term" value="P:regulation of DNA-templated transcription"/>
    <property type="evidence" value="ECO:0007669"/>
    <property type="project" value="UniProtKB-ARBA"/>
</dbReference>
<accession>A0A1T4W1U6</accession>
<dbReference type="GO" id="GO:0005829">
    <property type="term" value="C:cytosol"/>
    <property type="evidence" value="ECO:0007669"/>
    <property type="project" value="TreeGrafter"/>
</dbReference>
<dbReference type="SMART" id="SM00344">
    <property type="entry name" value="HTH_ASNC"/>
    <property type="match status" value="1"/>
</dbReference>
<name>A0A1T4W1U6_9BACT</name>